<gene>
    <name evidence="2" type="ORF">OIU79_009721</name>
</gene>
<reference evidence="2" key="2">
    <citation type="journal article" date="2023" name="Int. J. Mol. Sci.">
        <title>De Novo Assembly and Annotation of 11 Diverse Shrub Willow (Salix) Genomes Reveals Novel Gene Organization in Sex-Linked Regions.</title>
        <authorList>
            <person name="Hyden B."/>
            <person name="Feng K."/>
            <person name="Yates T.B."/>
            <person name="Jawdy S."/>
            <person name="Cereghino C."/>
            <person name="Smart L.B."/>
            <person name="Muchero W."/>
        </authorList>
    </citation>
    <scope>NUCLEOTIDE SEQUENCE</scope>
    <source>
        <tissue evidence="2">Shoot tip</tissue>
    </source>
</reference>
<protein>
    <submittedName>
        <fullName evidence="2">Uncharacterized protein</fullName>
    </submittedName>
</protein>
<keyword evidence="1" id="KW-1133">Transmembrane helix</keyword>
<name>A0A9Q0QDX1_SALPP</name>
<proteinExistence type="predicted"/>
<keyword evidence="3" id="KW-1185">Reference proteome</keyword>
<evidence type="ECO:0000256" key="1">
    <source>
        <dbReference type="SAM" id="Phobius"/>
    </source>
</evidence>
<dbReference type="EMBL" id="JAPFFK010000016">
    <property type="protein sequence ID" value="KAJ6704863.1"/>
    <property type="molecule type" value="Genomic_DNA"/>
</dbReference>
<reference evidence="2" key="1">
    <citation type="submission" date="2022-11" db="EMBL/GenBank/DDBJ databases">
        <authorList>
            <person name="Hyden B.L."/>
            <person name="Feng K."/>
            <person name="Yates T."/>
            <person name="Jawdy S."/>
            <person name="Smart L.B."/>
            <person name="Muchero W."/>
        </authorList>
    </citation>
    <scope>NUCLEOTIDE SEQUENCE</scope>
    <source>
        <tissue evidence="2">Shoot tip</tissue>
    </source>
</reference>
<accession>A0A9Q0QDX1</accession>
<keyword evidence="1" id="KW-0812">Transmembrane</keyword>
<sequence length="101" mass="11858">MERLAVRDNYCTVYIMDDTQMITKNNNLAETDELADLLSSLPREKSWRSGYVYRYQGFWCPEKQVPAVEVQDWLICREYFHALYCVVFVCLFVSGILISGQ</sequence>
<keyword evidence="1" id="KW-0472">Membrane</keyword>
<organism evidence="2 3">
    <name type="scientific">Salix purpurea</name>
    <name type="common">Purple osier willow</name>
    <dbReference type="NCBI Taxonomy" id="77065"/>
    <lineage>
        <taxon>Eukaryota</taxon>
        <taxon>Viridiplantae</taxon>
        <taxon>Streptophyta</taxon>
        <taxon>Embryophyta</taxon>
        <taxon>Tracheophyta</taxon>
        <taxon>Spermatophyta</taxon>
        <taxon>Magnoliopsida</taxon>
        <taxon>eudicotyledons</taxon>
        <taxon>Gunneridae</taxon>
        <taxon>Pentapetalae</taxon>
        <taxon>rosids</taxon>
        <taxon>fabids</taxon>
        <taxon>Malpighiales</taxon>
        <taxon>Salicaceae</taxon>
        <taxon>Saliceae</taxon>
        <taxon>Salix</taxon>
    </lineage>
</organism>
<comment type="caution">
    <text evidence="2">The sequence shown here is derived from an EMBL/GenBank/DDBJ whole genome shotgun (WGS) entry which is preliminary data.</text>
</comment>
<dbReference type="Proteomes" id="UP001151532">
    <property type="component" value="Chromosome 3"/>
</dbReference>
<evidence type="ECO:0000313" key="3">
    <source>
        <dbReference type="Proteomes" id="UP001151532"/>
    </source>
</evidence>
<dbReference type="AlphaFoldDB" id="A0A9Q0QDX1"/>
<feature type="transmembrane region" description="Helical" evidence="1">
    <location>
        <begin position="79"/>
        <end position="98"/>
    </location>
</feature>
<evidence type="ECO:0000313" key="2">
    <source>
        <dbReference type="EMBL" id="KAJ6704863.1"/>
    </source>
</evidence>